<evidence type="ECO:0000313" key="2">
    <source>
        <dbReference type="EMBL" id="RID86350.1"/>
    </source>
</evidence>
<comment type="caution">
    <text evidence="2">The sequence shown here is derived from an EMBL/GenBank/DDBJ whole genome shotgun (WGS) entry which is preliminary data.</text>
</comment>
<dbReference type="PROSITE" id="PS51186">
    <property type="entry name" value="GNAT"/>
    <property type="match status" value="1"/>
</dbReference>
<name>A0A398BFA2_9BACI</name>
<dbReference type="EMBL" id="QWVT01000013">
    <property type="protein sequence ID" value="RID86350.1"/>
    <property type="molecule type" value="Genomic_DNA"/>
</dbReference>
<dbReference type="OrthoDB" id="9785602at2"/>
<protein>
    <submittedName>
        <fullName evidence="2">N-acetyltransferase</fullName>
    </submittedName>
</protein>
<dbReference type="InterPro" id="IPR051531">
    <property type="entry name" value="N-acetyltransferase"/>
</dbReference>
<dbReference type="GO" id="GO:0008999">
    <property type="term" value="F:protein-N-terminal-alanine acetyltransferase activity"/>
    <property type="evidence" value="ECO:0007669"/>
    <property type="project" value="TreeGrafter"/>
</dbReference>
<dbReference type="GO" id="GO:0005737">
    <property type="term" value="C:cytoplasm"/>
    <property type="evidence" value="ECO:0007669"/>
    <property type="project" value="TreeGrafter"/>
</dbReference>
<accession>A0A398BFA2</accession>
<dbReference type="PANTHER" id="PTHR43792">
    <property type="entry name" value="GNAT FAMILY, PUTATIVE (AFU_ORTHOLOGUE AFUA_3G00765)-RELATED-RELATED"/>
    <property type="match status" value="1"/>
</dbReference>
<organism evidence="2 3">
    <name type="scientific">Mesobacillus zeae</name>
    <dbReference type="NCBI Taxonomy" id="1917180"/>
    <lineage>
        <taxon>Bacteria</taxon>
        <taxon>Bacillati</taxon>
        <taxon>Bacillota</taxon>
        <taxon>Bacilli</taxon>
        <taxon>Bacillales</taxon>
        <taxon>Bacillaceae</taxon>
        <taxon>Mesobacillus</taxon>
    </lineage>
</organism>
<sequence>MIGFSMGENLMSAIFENEMIRLRDAVLNDAEELLHTNNDDEVMMYYGKNPYNQDIQGARDEILWFRSLLAENKGVRWVIADKASNQYIGDIGVFNFEPDHNRAELGFKLQKKYWNKGIMRVCIQQVLEFAFEEKSYNRIEALVDPRNIGCQKTLKKNGFQLEGALREYEFERGQYIDLQMYSILRREFSK</sequence>
<keyword evidence="3" id="KW-1185">Reference proteome</keyword>
<reference evidence="2 3" key="1">
    <citation type="submission" date="2018-08" db="EMBL/GenBank/DDBJ databases">
        <title>Bacillus jemisoniae sp. nov., Bacillus chryseoplanitiae sp. nov., Bacillus resnikiae sp. nov., and Bacillus frankliniae sp. nov., isolated from Viking spacecraft and associated surfaces.</title>
        <authorList>
            <person name="Seuylemezian A."/>
            <person name="Vaishampayan P."/>
        </authorList>
    </citation>
    <scope>NUCLEOTIDE SEQUENCE [LARGE SCALE GENOMIC DNA]</scope>
    <source>
        <strain evidence="2 3">JJ-247</strain>
    </source>
</reference>
<keyword evidence="2" id="KW-0808">Transferase</keyword>
<dbReference type="Proteomes" id="UP000265816">
    <property type="component" value="Unassembled WGS sequence"/>
</dbReference>
<dbReference type="PANTHER" id="PTHR43792:SF9">
    <property type="entry name" value="RIBOSOMAL-PROTEIN-ALANINE ACETYLTRANSFERASE"/>
    <property type="match status" value="1"/>
</dbReference>
<dbReference type="InterPro" id="IPR000182">
    <property type="entry name" value="GNAT_dom"/>
</dbReference>
<dbReference type="AlphaFoldDB" id="A0A398BFA2"/>
<evidence type="ECO:0000259" key="1">
    <source>
        <dbReference type="PROSITE" id="PS51186"/>
    </source>
</evidence>
<evidence type="ECO:0000313" key="3">
    <source>
        <dbReference type="Proteomes" id="UP000265816"/>
    </source>
</evidence>
<feature type="domain" description="N-acetyltransferase" evidence="1">
    <location>
        <begin position="20"/>
        <end position="181"/>
    </location>
</feature>
<dbReference type="InterPro" id="IPR016181">
    <property type="entry name" value="Acyl_CoA_acyltransferase"/>
</dbReference>
<dbReference type="Gene3D" id="3.40.630.30">
    <property type="match status" value="1"/>
</dbReference>
<dbReference type="SUPFAM" id="SSF55729">
    <property type="entry name" value="Acyl-CoA N-acyltransferases (Nat)"/>
    <property type="match status" value="1"/>
</dbReference>
<gene>
    <name evidence="2" type="ORF">D1970_07440</name>
</gene>
<dbReference type="Pfam" id="PF13302">
    <property type="entry name" value="Acetyltransf_3"/>
    <property type="match status" value="1"/>
</dbReference>
<proteinExistence type="predicted"/>